<comment type="caution">
    <text evidence="1">The sequence shown here is derived from an EMBL/GenBank/DDBJ whole genome shotgun (WGS) entry which is preliminary data.</text>
</comment>
<protein>
    <recommendedName>
        <fullName evidence="3">Flagellar operon protein TIGR03826</fullName>
    </recommendedName>
</protein>
<dbReference type="Proteomes" id="UP000660110">
    <property type="component" value="Unassembled WGS sequence"/>
</dbReference>
<reference evidence="1" key="1">
    <citation type="journal article" date="2014" name="Int. J. Syst. Evol. Microbiol.">
        <title>Complete genome sequence of Corynebacterium casei LMG S-19264T (=DSM 44701T), isolated from a smear-ripened cheese.</title>
        <authorList>
            <consortium name="US DOE Joint Genome Institute (JGI-PGF)"/>
            <person name="Walter F."/>
            <person name="Albersmeier A."/>
            <person name="Kalinowski J."/>
            <person name="Ruckert C."/>
        </authorList>
    </citation>
    <scope>NUCLEOTIDE SEQUENCE</scope>
    <source>
        <strain evidence="1">CGMCC 1.12153</strain>
    </source>
</reference>
<sequence>MAELANCPRCNALFMRGPATVCRDCVKQEEKEFQTVYAFVRQKKNRTATVLEIVRETGVEEYKIRDFVKAKRLHPAQFPALAYSCEKCGADIQEGRLCESCAREIHQGVREQEELKSVTERNKKEDAGPVTYYSVKGKER</sequence>
<dbReference type="AlphaFoldDB" id="A0A917BAH0"/>
<evidence type="ECO:0000313" key="1">
    <source>
        <dbReference type="EMBL" id="GGF31228.1"/>
    </source>
</evidence>
<accession>A0A917BAH0</accession>
<reference evidence="1" key="2">
    <citation type="submission" date="2020-09" db="EMBL/GenBank/DDBJ databases">
        <authorList>
            <person name="Sun Q."/>
            <person name="Zhou Y."/>
        </authorList>
    </citation>
    <scope>NUCLEOTIDE SEQUENCE</scope>
    <source>
        <strain evidence="1">CGMCC 1.12153</strain>
    </source>
</reference>
<gene>
    <name evidence="1" type="primary">yvyF</name>
    <name evidence="1" type="ORF">GCM10010954_33040</name>
</gene>
<dbReference type="RefSeq" id="WP_188378609.1">
    <property type="nucleotide sequence ID" value="NZ_BMEL01000004.1"/>
</dbReference>
<name>A0A917BAH0_HALAA</name>
<evidence type="ECO:0000313" key="2">
    <source>
        <dbReference type="Proteomes" id="UP000660110"/>
    </source>
</evidence>
<dbReference type="InterPro" id="IPR022258">
    <property type="entry name" value="Flagellar_operon_YvyF"/>
</dbReference>
<keyword evidence="2" id="KW-1185">Reference proteome</keyword>
<dbReference type="EMBL" id="BMEL01000004">
    <property type="protein sequence ID" value="GGF31228.1"/>
    <property type="molecule type" value="Genomic_DNA"/>
</dbReference>
<dbReference type="NCBIfam" id="TIGR03826">
    <property type="entry name" value="YvyF"/>
    <property type="match status" value="1"/>
</dbReference>
<proteinExistence type="predicted"/>
<evidence type="ECO:0008006" key="3">
    <source>
        <dbReference type="Google" id="ProtNLM"/>
    </source>
</evidence>
<organism evidence="1 2">
    <name type="scientific">Halobacillus andaensis</name>
    <dbReference type="NCBI Taxonomy" id="1176239"/>
    <lineage>
        <taxon>Bacteria</taxon>
        <taxon>Bacillati</taxon>
        <taxon>Bacillota</taxon>
        <taxon>Bacilli</taxon>
        <taxon>Bacillales</taxon>
        <taxon>Bacillaceae</taxon>
        <taxon>Halobacillus</taxon>
    </lineage>
</organism>